<dbReference type="EMBL" id="FQXI01000024">
    <property type="protein sequence ID" value="SHH68374.1"/>
    <property type="molecule type" value="Genomic_DNA"/>
</dbReference>
<evidence type="ECO:0008006" key="3">
    <source>
        <dbReference type="Google" id="ProtNLM"/>
    </source>
</evidence>
<dbReference type="RefSeq" id="WP_073185734.1">
    <property type="nucleotide sequence ID" value="NZ_FQXI01000024.1"/>
</dbReference>
<organism evidence="1 2">
    <name type="scientific">Anaerosphaera aminiphila DSM 21120</name>
    <dbReference type="NCBI Taxonomy" id="1120995"/>
    <lineage>
        <taxon>Bacteria</taxon>
        <taxon>Bacillati</taxon>
        <taxon>Bacillota</taxon>
        <taxon>Tissierellia</taxon>
        <taxon>Tissierellales</taxon>
        <taxon>Peptoniphilaceae</taxon>
        <taxon>Anaerosphaera</taxon>
    </lineage>
</organism>
<gene>
    <name evidence="1" type="ORF">SAMN02745245_01928</name>
</gene>
<protein>
    <recommendedName>
        <fullName evidence="3">Virulence protein RhuM family protein</fullName>
    </recommendedName>
</protein>
<dbReference type="AlphaFoldDB" id="A0A1M5UZQ4"/>
<reference evidence="1 2" key="1">
    <citation type="submission" date="2016-11" db="EMBL/GenBank/DDBJ databases">
        <authorList>
            <person name="Jaros S."/>
            <person name="Januszkiewicz K."/>
            <person name="Wedrychowicz H."/>
        </authorList>
    </citation>
    <scope>NUCLEOTIDE SEQUENCE [LARGE SCALE GENOMIC DNA]</scope>
    <source>
        <strain evidence="1 2">DSM 21120</strain>
    </source>
</reference>
<keyword evidence="2" id="KW-1185">Reference proteome</keyword>
<dbReference type="PANTHER" id="PTHR35810">
    <property type="entry name" value="CYTOPLASMIC PROTEIN-RELATED"/>
    <property type="match status" value="1"/>
</dbReference>
<dbReference type="STRING" id="1120995.SAMN02745245_01928"/>
<dbReference type="OrthoDB" id="9802752at2"/>
<accession>A0A1M5UZQ4</accession>
<evidence type="ECO:0000313" key="1">
    <source>
        <dbReference type="EMBL" id="SHH68374.1"/>
    </source>
</evidence>
<name>A0A1M5UZQ4_9FIRM</name>
<evidence type="ECO:0000313" key="2">
    <source>
        <dbReference type="Proteomes" id="UP000184032"/>
    </source>
</evidence>
<dbReference type="Proteomes" id="UP000184032">
    <property type="component" value="Unassembled WGS sequence"/>
</dbReference>
<sequence length="90" mass="10348">MNEIQFLLYENDQTVEVLAKDDTIWATQKSIATLFDVGVPAISKHLSNIFETGELDENRTVSKMEIVQIEGSREIKRKTIYYNIDIIQPS</sequence>
<proteinExistence type="predicted"/>
<dbReference type="PANTHER" id="PTHR35810:SF1">
    <property type="entry name" value="CYTOPLASMIC PROTEIN"/>
    <property type="match status" value="1"/>
</dbReference>